<feature type="domain" description="Response regulatory" evidence="13">
    <location>
        <begin position="536"/>
        <end position="652"/>
    </location>
</feature>
<dbReference type="NCBIfam" id="NF008318">
    <property type="entry name" value="PRK11107.1"/>
    <property type="match status" value="1"/>
</dbReference>
<dbReference type="Gene3D" id="3.30.565.10">
    <property type="entry name" value="Histidine kinase-like ATPase, C-terminal domain"/>
    <property type="match status" value="1"/>
</dbReference>
<evidence type="ECO:0000256" key="4">
    <source>
        <dbReference type="ARBA" id="ARBA00022553"/>
    </source>
</evidence>
<dbReference type="InterPro" id="IPR003660">
    <property type="entry name" value="HAMP_dom"/>
</dbReference>
<dbReference type="Gene3D" id="1.20.120.160">
    <property type="entry name" value="HPT domain"/>
    <property type="match status" value="1"/>
</dbReference>
<feature type="transmembrane region" description="Helical" evidence="11">
    <location>
        <begin position="9"/>
        <end position="31"/>
    </location>
</feature>
<feature type="domain" description="Response regulatory" evidence="13">
    <location>
        <begin position="670"/>
        <end position="786"/>
    </location>
</feature>
<feature type="coiled-coil region" evidence="10">
    <location>
        <begin position="249"/>
        <end position="287"/>
    </location>
</feature>
<dbReference type="PROSITE" id="PS50894">
    <property type="entry name" value="HPT"/>
    <property type="match status" value="1"/>
</dbReference>
<keyword evidence="10" id="KW-0175">Coiled coil</keyword>
<evidence type="ECO:0000313" key="17">
    <source>
        <dbReference type="Proteomes" id="UP001266357"/>
    </source>
</evidence>
<evidence type="ECO:0000256" key="10">
    <source>
        <dbReference type="SAM" id="Coils"/>
    </source>
</evidence>
<dbReference type="SMART" id="SM00388">
    <property type="entry name" value="HisKA"/>
    <property type="match status" value="1"/>
</dbReference>
<evidence type="ECO:0000259" key="15">
    <source>
        <dbReference type="PROSITE" id="PS50894"/>
    </source>
</evidence>
<dbReference type="Gene3D" id="1.10.287.130">
    <property type="match status" value="1"/>
</dbReference>
<dbReference type="CDD" id="cd17546">
    <property type="entry name" value="REC_hyHK_CKI1_RcsC-like"/>
    <property type="match status" value="1"/>
</dbReference>
<dbReference type="PRINTS" id="PR00344">
    <property type="entry name" value="BCTRLSENSOR"/>
</dbReference>
<dbReference type="SUPFAM" id="SSF158472">
    <property type="entry name" value="HAMP domain-like"/>
    <property type="match status" value="1"/>
</dbReference>
<feature type="domain" description="HAMP" evidence="14">
    <location>
        <begin position="198"/>
        <end position="250"/>
    </location>
</feature>
<dbReference type="InterPro" id="IPR019247">
    <property type="entry name" value="Histidine_kinase_BarA_N"/>
</dbReference>
<dbReference type="InterPro" id="IPR003594">
    <property type="entry name" value="HATPase_dom"/>
</dbReference>
<keyword evidence="7" id="KW-0902">Two-component regulatory system</keyword>
<sequence length="957" mass="107047">MYKLSLKDWVILLTIVPTTIIGFSIASYFSYSRYVELNTHLSDRARSIIEPLAIATTEAVINTDREKLRHLVGFTHRTQSSIIKSITIFSKDNQVLVASAYNGDTELMRIDAGEQIPLTTSSVFTDDYIIFRTPIIDEKSDDEVISTTSSAQVIVGYIAMQINKNHIKLAQQSQIMMAYAIALFGVLISAFFSTRLIKSFTRPITSMVQAVDRIREGKLESRVTGQLIGELNFLKNGVNAMAESLGDYHDEMQQSIDQATIDLRESLEQFEIQNVELDIAKRKAQEANKVKSEFLANMSHELRTPLNGVIGFTRQVLKTPLSDTQRDYLQTIERSAANLLAIINDILDFSKLDAGKMVIEKIPFSMRETVEETITLLAPGAHKKNIELSLRIAPQIPDSLIGDAMRIKQVIINLASNAIKFTDKGCVNIDIDKADVDENKATLKVTVNDTGIGMNTSQQASIFEAFGQADQSVTRLYGGTGLGLVISQRLVKEMKGEINFISDEKNGSTFWFTFQCEINPIPDDAFLYPASLANKTILYFEPHTHSRIATSEILESWNMKVFPVISLEEISNALAKGNTFDFALIAHDITPTALNELKQLIVSIKENIPSIHLAINSNSPNLQEALMAVGSSSCLSKPLTPERLCKALTPQHFDFAHSLTEVLENKIDIKVLAVDDNEANLKLINALLREQVREVVTAKDGQEALELCMNENFAIIFMDIQMPIMDGISALKHIKSQTFNDRTPIIAVTAHALSDEKDKLLKEGFNSYMTKPIDESMLRHIIYEYCDIRLLGRHTTNVSHIQNNFADELEVSQKPLKPAKLKDNQNPIVQIFEHSTVINWPDAMNKAGRKPQLARDMLEGLVESLPETKLTISEALTAQDIDRLKEFIHKLNGACCYTGVPDLGKIVHQIETQLKSGSGIDDLEPEFFELFEHIERVSSLADEAFAEIDKLLEKNYS</sequence>
<dbReference type="PROSITE" id="PS50109">
    <property type="entry name" value="HIS_KIN"/>
    <property type="match status" value="1"/>
</dbReference>
<evidence type="ECO:0000256" key="6">
    <source>
        <dbReference type="ARBA" id="ARBA00022777"/>
    </source>
</evidence>
<dbReference type="PROSITE" id="PS50885">
    <property type="entry name" value="HAMP"/>
    <property type="match status" value="1"/>
</dbReference>
<dbReference type="PANTHER" id="PTHR45339">
    <property type="entry name" value="HYBRID SIGNAL TRANSDUCTION HISTIDINE KINASE J"/>
    <property type="match status" value="1"/>
</dbReference>
<reference evidence="16 17" key="1">
    <citation type="submission" date="2023-09" db="EMBL/GenBank/DDBJ databases">
        <authorList>
            <person name="Rey-Velasco X."/>
        </authorList>
    </citation>
    <scope>NUCLEOTIDE SEQUENCE [LARGE SCALE GENOMIC DNA]</scope>
    <source>
        <strain evidence="16 17">W431</strain>
    </source>
</reference>
<dbReference type="SUPFAM" id="SSF47226">
    <property type="entry name" value="Histidine-containing phosphotransfer domain, HPT domain"/>
    <property type="match status" value="1"/>
</dbReference>
<dbReference type="CDD" id="cd06225">
    <property type="entry name" value="HAMP"/>
    <property type="match status" value="1"/>
</dbReference>
<comment type="subcellular location">
    <subcellularLocation>
        <location evidence="2">Membrane</location>
    </subcellularLocation>
</comment>
<dbReference type="SUPFAM" id="SSF47384">
    <property type="entry name" value="Homodimeric domain of signal transducing histidine kinase"/>
    <property type="match status" value="1"/>
</dbReference>
<accession>A0ABU3A025</accession>
<feature type="domain" description="Histidine kinase" evidence="12">
    <location>
        <begin position="297"/>
        <end position="518"/>
    </location>
</feature>
<dbReference type="InterPro" id="IPR008207">
    <property type="entry name" value="Sig_transdc_His_kin_Hpt_dom"/>
</dbReference>
<evidence type="ECO:0000256" key="11">
    <source>
        <dbReference type="SAM" id="Phobius"/>
    </source>
</evidence>
<dbReference type="PROSITE" id="PS50110">
    <property type="entry name" value="RESPONSE_REGULATORY"/>
    <property type="match status" value="2"/>
</dbReference>
<keyword evidence="6 16" id="KW-0418">Kinase</keyword>
<gene>
    <name evidence="16" type="primary">barA</name>
    <name evidence="16" type="ORF">RM573_07985</name>
</gene>
<evidence type="ECO:0000256" key="1">
    <source>
        <dbReference type="ARBA" id="ARBA00000085"/>
    </source>
</evidence>
<keyword evidence="17" id="KW-1185">Reference proteome</keyword>
<keyword evidence="11" id="KW-0812">Transmembrane</keyword>
<comment type="catalytic activity">
    <reaction evidence="1">
        <text>ATP + protein L-histidine = ADP + protein N-phospho-L-histidine.</text>
        <dbReference type="EC" id="2.7.13.3"/>
    </reaction>
</comment>
<evidence type="ECO:0000256" key="2">
    <source>
        <dbReference type="ARBA" id="ARBA00004370"/>
    </source>
</evidence>
<dbReference type="InterPro" id="IPR011006">
    <property type="entry name" value="CheY-like_superfamily"/>
</dbReference>
<keyword evidence="11" id="KW-0472">Membrane</keyword>
<dbReference type="RefSeq" id="WP_311579858.1">
    <property type="nucleotide sequence ID" value="NZ_JAVRIF010000003.1"/>
</dbReference>
<dbReference type="PANTHER" id="PTHR45339:SF5">
    <property type="entry name" value="HISTIDINE KINASE"/>
    <property type="match status" value="1"/>
</dbReference>
<dbReference type="InterPro" id="IPR036097">
    <property type="entry name" value="HisK_dim/P_sf"/>
</dbReference>
<dbReference type="SMART" id="SM00304">
    <property type="entry name" value="HAMP"/>
    <property type="match status" value="1"/>
</dbReference>
<organism evidence="16 17">
    <name type="scientific">Thalassotalea castellviae</name>
    <dbReference type="NCBI Taxonomy" id="3075612"/>
    <lineage>
        <taxon>Bacteria</taxon>
        <taxon>Pseudomonadati</taxon>
        <taxon>Pseudomonadota</taxon>
        <taxon>Gammaproteobacteria</taxon>
        <taxon>Alteromonadales</taxon>
        <taxon>Colwelliaceae</taxon>
        <taxon>Thalassotalea</taxon>
    </lineage>
</organism>
<comment type="caution">
    <text evidence="16">The sequence shown here is derived from an EMBL/GenBank/DDBJ whole genome shotgun (WGS) entry which is preliminary data.</text>
</comment>
<dbReference type="EMBL" id="JAVRIF010000003">
    <property type="protein sequence ID" value="MDT0603535.1"/>
    <property type="molecule type" value="Genomic_DNA"/>
</dbReference>
<proteinExistence type="predicted"/>
<feature type="modified residue" description="4-aspartylphosphate" evidence="9">
    <location>
        <position position="719"/>
    </location>
</feature>
<dbReference type="Gene3D" id="6.10.340.10">
    <property type="match status" value="1"/>
</dbReference>
<feature type="modified residue" description="Phosphohistidine" evidence="8">
    <location>
        <position position="889"/>
    </location>
</feature>
<dbReference type="InterPro" id="IPR036890">
    <property type="entry name" value="HATPase_C_sf"/>
</dbReference>
<dbReference type="SUPFAM" id="SSF52172">
    <property type="entry name" value="CheY-like"/>
    <property type="match status" value="2"/>
</dbReference>
<protein>
    <recommendedName>
        <fullName evidence="3">histidine kinase</fullName>
        <ecNumber evidence="3">2.7.13.3</ecNumber>
    </recommendedName>
</protein>
<dbReference type="InterPro" id="IPR004358">
    <property type="entry name" value="Sig_transdc_His_kin-like_C"/>
</dbReference>
<evidence type="ECO:0000313" key="16">
    <source>
        <dbReference type="EMBL" id="MDT0603535.1"/>
    </source>
</evidence>
<keyword evidence="4 9" id="KW-0597">Phosphoprotein</keyword>
<evidence type="ECO:0000256" key="7">
    <source>
        <dbReference type="ARBA" id="ARBA00023012"/>
    </source>
</evidence>
<dbReference type="InterPro" id="IPR003661">
    <property type="entry name" value="HisK_dim/P_dom"/>
</dbReference>
<dbReference type="InterPro" id="IPR001789">
    <property type="entry name" value="Sig_transdc_resp-reg_receiver"/>
</dbReference>
<evidence type="ECO:0000256" key="8">
    <source>
        <dbReference type="PROSITE-ProRule" id="PRU00110"/>
    </source>
</evidence>
<evidence type="ECO:0000256" key="5">
    <source>
        <dbReference type="ARBA" id="ARBA00022679"/>
    </source>
</evidence>
<dbReference type="CDD" id="cd16922">
    <property type="entry name" value="HATPase_EvgS-ArcB-TorS-like"/>
    <property type="match status" value="1"/>
</dbReference>
<dbReference type="Pfam" id="PF01627">
    <property type="entry name" value="Hpt"/>
    <property type="match status" value="1"/>
</dbReference>
<evidence type="ECO:0000259" key="12">
    <source>
        <dbReference type="PROSITE" id="PS50109"/>
    </source>
</evidence>
<dbReference type="EC" id="2.7.13.3" evidence="3"/>
<dbReference type="Pfam" id="PF02518">
    <property type="entry name" value="HATPase_c"/>
    <property type="match status" value="1"/>
</dbReference>
<evidence type="ECO:0000259" key="13">
    <source>
        <dbReference type="PROSITE" id="PS50110"/>
    </source>
</evidence>
<keyword evidence="5 16" id="KW-0808">Transferase</keyword>
<dbReference type="SUPFAM" id="SSF55874">
    <property type="entry name" value="ATPase domain of HSP90 chaperone/DNA topoisomerase II/histidine kinase"/>
    <property type="match status" value="1"/>
</dbReference>
<dbReference type="InterPro" id="IPR036641">
    <property type="entry name" value="HPT_dom_sf"/>
</dbReference>
<dbReference type="SMART" id="SM00448">
    <property type="entry name" value="REC"/>
    <property type="match status" value="1"/>
</dbReference>
<dbReference type="Pfam" id="PF00512">
    <property type="entry name" value="HisKA"/>
    <property type="match status" value="1"/>
</dbReference>
<dbReference type="Pfam" id="PF00672">
    <property type="entry name" value="HAMP"/>
    <property type="match status" value="1"/>
</dbReference>
<dbReference type="InterPro" id="IPR005467">
    <property type="entry name" value="His_kinase_dom"/>
</dbReference>
<dbReference type="CDD" id="cd00082">
    <property type="entry name" value="HisKA"/>
    <property type="match status" value="1"/>
</dbReference>
<dbReference type="Pfam" id="PF00072">
    <property type="entry name" value="Response_reg"/>
    <property type="match status" value="1"/>
</dbReference>
<dbReference type="GO" id="GO:0004673">
    <property type="term" value="F:protein histidine kinase activity"/>
    <property type="evidence" value="ECO:0007669"/>
    <property type="project" value="UniProtKB-EC"/>
</dbReference>
<dbReference type="SMART" id="SM00073">
    <property type="entry name" value="HPT"/>
    <property type="match status" value="1"/>
</dbReference>
<dbReference type="Proteomes" id="UP001266357">
    <property type="component" value="Unassembled WGS sequence"/>
</dbReference>
<feature type="transmembrane region" description="Helical" evidence="11">
    <location>
        <begin position="176"/>
        <end position="197"/>
    </location>
</feature>
<dbReference type="SMART" id="SM00387">
    <property type="entry name" value="HATPase_c"/>
    <property type="match status" value="1"/>
</dbReference>
<keyword evidence="11" id="KW-1133">Transmembrane helix</keyword>
<evidence type="ECO:0000259" key="14">
    <source>
        <dbReference type="PROSITE" id="PS50885"/>
    </source>
</evidence>
<comment type="caution">
    <text evidence="9">Lacks conserved residue(s) required for the propagation of feature annotation.</text>
</comment>
<evidence type="ECO:0000256" key="9">
    <source>
        <dbReference type="PROSITE-ProRule" id="PRU00169"/>
    </source>
</evidence>
<name>A0ABU3A025_9GAMM</name>
<feature type="domain" description="HPt" evidence="15">
    <location>
        <begin position="850"/>
        <end position="951"/>
    </location>
</feature>
<dbReference type="Gene3D" id="3.40.50.2300">
    <property type="match status" value="2"/>
</dbReference>
<dbReference type="Pfam" id="PF09984">
    <property type="entry name" value="sCache_4"/>
    <property type="match status" value="1"/>
</dbReference>
<evidence type="ECO:0000256" key="3">
    <source>
        <dbReference type="ARBA" id="ARBA00012438"/>
    </source>
</evidence>